<keyword evidence="3" id="KW-1185">Reference proteome</keyword>
<dbReference type="SUPFAM" id="SSF51905">
    <property type="entry name" value="FAD/NAD(P)-binding domain"/>
    <property type="match status" value="1"/>
</dbReference>
<protein>
    <submittedName>
        <fullName evidence="2">Oxidoreductase</fullName>
    </submittedName>
</protein>
<dbReference type="RefSeq" id="WP_097441427.1">
    <property type="nucleotide sequence ID" value="NZ_NBWU01000001.1"/>
</dbReference>
<dbReference type="PANTHER" id="PTHR43303:SF3">
    <property type="entry name" value="BLR3436 PROTEIN"/>
    <property type="match status" value="1"/>
</dbReference>
<dbReference type="InterPro" id="IPR001155">
    <property type="entry name" value="OxRdtase_FMN_N"/>
</dbReference>
<dbReference type="InterPro" id="IPR013785">
    <property type="entry name" value="Aldolase_TIM"/>
</dbReference>
<reference evidence="2 3" key="1">
    <citation type="submission" date="2017-04" db="EMBL/GenBank/DDBJ databases">
        <title>A new member of the family Flavobacteriaceae isolated from ascidians.</title>
        <authorList>
            <person name="Chen L."/>
        </authorList>
    </citation>
    <scope>NUCLEOTIDE SEQUENCE [LARGE SCALE GENOMIC DNA]</scope>
    <source>
        <strain evidence="2 3">HQA918</strain>
    </source>
</reference>
<dbReference type="Gene3D" id="3.30.9.20">
    <property type="match status" value="1"/>
</dbReference>
<evidence type="ECO:0000313" key="2">
    <source>
        <dbReference type="EMBL" id="PCE65901.1"/>
    </source>
</evidence>
<sequence>MKIAVVGGGPGGLYFSILTKKRLPDCTIDVYEQNNFDDAFGFGVVFSDETLSEFLSYDMESYELIRNSFAYWDNLDVARDGEKVRIKGNGFCGCSRKTLLLLLQQRCREEGVNLHFNTRVEDLSQFADADIIVAADGINSGIRSSMEKEFGTSIEMKTNRFVWCGSTKPLDAFTYFFRSTPYGTICAHTYQYEEGRSTWIFECTDETFQKAGFDVTDEAGTVAQMEAFFAEELDGHKLITNRSHWRQFPHVENKNWYHDKVVLLGDSKATAHYSIGSGTKLAMDCAIGLSDAVVANPENVNAAFEQYDKVRRNAVEMIQYAAVVSLNWFEAQDRHMKLDFDSFAFSVMSRSKKITIENQARRDKEYAQSIIHAFNKNLGLENLDTPPAFTKFKIGNVELPNRIVMSPMGQYNANDGIAGDWHYSHYTSRATGGVGLILTEMTAVAPDARITPHCCGIWNEAQTQAWKRITDFVHAHTDSKIGIQLGHAGRKGNCETIEMGQMIPLKAGHWDLVSASPIAYNADLPTPTELDAAGMDRITQEFAQAAANAKTAGFDLIELQAHHGFLLASFISPLTNQRTDEYGGALENRMKFPLRVLEAIKTAAPGLAISVRISATDWAEGGLSAQEANQVAKAFNDAGADIINVSTGNTVAEQQPLIGRMWQSPFSEAIKTEMEIPTITAGYIQDIDQVNTLILNKRADLVALGRPLLLDPYFVRRAQAYENFEGHMPVPKPYEAGTTHLYPYVRKQRAEVEDMKIRLKPVSHQVS</sequence>
<proteinExistence type="predicted"/>
<dbReference type="PANTHER" id="PTHR43303">
    <property type="entry name" value="NADPH DEHYDROGENASE C23G7.10C-RELATED"/>
    <property type="match status" value="1"/>
</dbReference>
<dbReference type="CDD" id="cd02932">
    <property type="entry name" value="OYE_YqiM_FMN"/>
    <property type="match status" value="1"/>
</dbReference>
<feature type="domain" description="NADH:flavin oxidoreductase/NADH oxidase N-terminal" evidence="1">
    <location>
        <begin position="389"/>
        <end position="719"/>
    </location>
</feature>
<evidence type="ECO:0000259" key="1">
    <source>
        <dbReference type="Pfam" id="PF00724"/>
    </source>
</evidence>
<dbReference type="Gene3D" id="3.20.20.70">
    <property type="entry name" value="Aldolase class I"/>
    <property type="match status" value="1"/>
</dbReference>
<dbReference type="SUPFAM" id="SSF51395">
    <property type="entry name" value="FMN-linked oxidoreductases"/>
    <property type="match status" value="1"/>
</dbReference>
<dbReference type="GO" id="GO:0010181">
    <property type="term" value="F:FMN binding"/>
    <property type="evidence" value="ECO:0007669"/>
    <property type="project" value="InterPro"/>
</dbReference>
<accession>A0A2A4GBW4</accession>
<comment type="caution">
    <text evidence="2">The sequence shown here is derived from an EMBL/GenBank/DDBJ whole genome shotgun (WGS) entry which is preliminary data.</text>
</comment>
<dbReference type="Pfam" id="PF00724">
    <property type="entry name" value="Oxidored_FMN"/>
    <property type="match status" value="1"/>
</dbReference>
<dbReference type="GO" id="GO:0003959">
    <property type="term" value="F:NADPH dehydrogenase activity"/>
    <property type="evidence" value="ECO:0007669"/>
    <property type="project" value="InterPro"/>
</dbReference>
<dbReference type="GO" id="GO:0050661">
    <property type="term" value="F:NADP binding"/>
    <property type="evidence" value="ECO:0007669"/>
    <property type="project" value="InterPro"/>
</dbReference>
<dbReference type="AlphaFoldDB" id="A0A2A4GBW4"/>
<dbReference type="InterPro" id="IPR044152">
    <property type="entry name" value="YqjM-like"/>
</dbReference>
<gene>
    <name evidence="2" type="ORF">B7P33_00955</name>
</gene>
<dbReference type="EMBL" id="NBWU01000001">
    <property type="protein sequence ID" value="PCE65901.1"/>
    <property type="molecule type" value="Genomic_DNA"/>
</dbReference>
<dbReference type="InterPro" id="IPR036188">
    <property type="entry name" value="FAD/NAD-bd_sf"/>
</dbReference>
<dbReference type="OrthoDB" id="9772736at2"/>
<dbReference type="Gene3D" id="3.50.50.60">
    <property type="entry name" value="FAD/NAD(P)-binding domain"/>
    <property type="match status" value="1"/>
</dbReference>
<evidence type="ECO:0000313" key="3">
    <source>
        <dbReference type="Proteomes" id="UP000219559"/>
    </source>
</evidence>
<name>A0A2A4GBW4_9FLAO</name>
<dbReference type="Proteomes" id="UP000219559">
    <property type="component" value="Unassembled WGS sequence"/>
</dbReference>
<organism evidence="2 3">
    <name type="scientific">Sediminicola luteus</name>
    <dbReference type="NCBI Taxonomy" id="319238"/>
    <lineage>
        <taxon>Bacteria</taxon>
        <taxon>Pseudomonadati</taxon>
        <taxon>Bacteroidota</taxon>
        <taxon>Flavobacteriia</taxon>
        <taxon>Flavobacteriales</taxon>
        <taxon>Flavobacteriaceae</taxon>
        <taxon>Sediminicola</taxon>
    </lineage>
</organism>